<keyword evidence="6" id="KW-1185">Reference proteome</keyword>
<dbReference type="PRINTS" id="PR00420">
    <property type="entry name" value="RNGMNOXGNASE"/>
</dbReference>
<dbReference type="Proteomes" id="UP001150879">
    <property type="component" value="Unassembled WGS sequence"/>
</dbReference>
<proteinExistence type="inferred from homology"/>
<feature type="transmembrane region" description="Helical" evidence="4">
    <location>
        <begin position="6"/>
        <end position="27"/>
    </location>
</feature>
<organism evidence="5 6">
    <name type="scientific">Penicillium cf. griseofulvum</name>
    <dbReference type="NCBI Taxonomy" id="2972120"/>
    <lineage>
        <taxon>Eukaryota</taxon>
        <taxon>Fungi</taxon>
        <taxon>Dikarya</taxon>
        <taxon>Ascomycota</taxon>
        <taxon>Pezizomycotina</taxon>
        <taxon>Eurotiomycetes</taxon>
        <taxon>Eurotiomycetidae</taxon>
        <taxon>Eurotiales</taxon>
        <taxon>Aspergillaceae</taxon>
        <taxon>Penicillium</taxon>
    </lineage>
</organism>
<dbReference type="PANTHER" id="PTHR13789">
    <property type="entry name" value="MONOOXYGENASE"/>
    <property type="match status" value="1"/>
</dbReference>
<dbReference type="GO" id="GO:0004497">
    <property type="term" value="F:monooxygenase activity"/>
    <property type="evidence" value="ECO:0007669"/>
    <property type="project" value="UniProtKB-KW"/>
</dbReference>
<gene>
    <name evidence="5" type="ORF">N7472_000095</name>
</gene>
<reference evidence="5" key="2">
    <citation type="journal article" date="2023" name="IMA Fungus">
        <title>Comparative genomic study of the Penicillium genus elucidates a diverse pangenome and 15 lateral gene transfer events.</title>
        <authorList>
            <person name="Petersen C."/>
            <person name="Sorensen T."/>
            <person name="Nielsen M.R."/>
            <person name="Sondergaard T.E."/>
            <person name="Sorensen J.L."/>
            <person name="Fitzpatrick D.A."/>
            <person name="Frisvad J.C."/>
            <person name="Nielsen K.L."/>
        </authorList>
    </citation>
    <scope>NUCLEOTIDE SEQUENCE</scope>
    <source>
        <strain evidence="5">IBT 16849</strain>
    </source>
</reference>
<evidence type="ECO:0000256" key="2">
    <source>
        <dbReference type="ARBA" id="ARBA00023002"/>
    </source>
</evidence>
<keyword evidence="4" id="KW-1133">Transmembrane helix</keyword>
<dbReference type="SUPFAM" id="SSF51905">
    <property type="entry name" value="FAD/NAD(P)-binding domain"/>
    <property type="match status" value="1"/>
</dbReference>
<dbReference type="AlphaFoldDB" id="A0A9W9MYN1"/>
<evidence type="ECO:0000313" key="6">
    <source>
        <dbReference type="Proteomes" id="UP001150879"/>
    </source>
</evidence>
<evidence type="ECO:0000256" key="3">
    <source>
        <dbReference type="ARBA" id="ARBA00023033"/>
    </source>
</evidence>
<dbReference type="PANTHER" id="PTHR13789:SF309">
    <property type="entry name" value="PUTATIVE (AFU_ORTHOLOGUE AFUA_6G14510)-RELATED"/>
    <property type="match status" value="1"/>
</dbReference>
<reference evidence="5" key="1">
    <citation type="submission" date="2022-11" db="EMBL/GenBank/DDBJ databases">
        <authorList>
            <person name="Petersen C."/>
        </authorList>
    </citation>
    <scope>NUCLEOTIDE SEQUENCE</scope>
    <source>
        <strain evidence="5">IBT 16849</strain>
    </source>
</reference>
<keyword evidence="3" id="KW-0503">Monooxygenase</keyword>
<keyword evidence="4" id="KW-0812">Transmembrane</keyword>
<keyword evidence="2" id="KW-0560">Oxidoreductase</keyword>
<comment type="caution">
    <text evidence="5">The sequence shown here is derived from an EMBL/GenBank/DDBJ whole genome shotgun (WGS) entry which is preliminary data.</text>
</comment>
<keyword evidence="4" id="KW-0472">Membrane</keyword>
<dbReference type="Gene3D" id="3.50.50.60">
    <property type="entry name" value="FAD/NAD(P)-binding domain"/>
    <property type="match status" value="1"/>
</dbReference>
<comment type="similarity">
    <text evidence="1">Belongs to the paxM FAD-dependent monooxygenase family.</text>
</comment>
<dbReference type="EMBL" id="JAPQKP010000001">
    <property type="protein sequence ID" value="KAJ5209956.1"/>
    <property type="molecule type" value="Genomic_DNA"/>
</dbReference>
<protein>
    <submittedName>
        <fullName evidence="5">FAD/NAD(P)-binding domain-containing protein</fullName>
    </submittedName>
</protein>
<evidence type="ECO:0000256" key="1">
    <source>
        <dbReference type="ARBA" id="ARBA00007992"/>
    </source>
</evidence>
<name>A0A9W9MYN1_9EURO</name>
<sequence>MVDRPAPYTIAIIGGGVAGPVLALTILSNPVLKERYKPVIYERLARPKPSSFPDSKSHGENESTHAPSDATYAAGAAVALTSNALYPLYNLGLRDSLDSISSETARIKIWRAWDTGEHKYCQQLNNPNWQEDLGTNLRVVERAGLQRVVLDRVQELGGEVIWESKVTDVKSATGGGVKVCFEGGMQVEADLVVGADGGWSVVRRHIMATAAAADGGHGADRWKPEFAYADGIYGVSKPMDKARSTEGEEDMQDGDTHWVLLDSGTASSWALPGGRQFWSISFHSNLPPKRMTAAEHLQKQKVDKLYGADLILGGYDLQETRGILKRYENAFHPIAGNFEELYKRSERIVRAPLWYHAWEESEIGGKNIVVIGDASRLMLPTSGQGAGFAIEDATVLANELLNNPPSLENGSLDFSRAIEAYAQARVPRSKSMTKQSYWTGQLGLGARWWWRWLRDFATTYMPLGGDAKALVNLIIVTNALRSRLIHRRKTDKKPKDPMGWLYEVRYKVELREKQNNLKV</sequence>
<evidence type="ECO:0000313" key="5">
    <source>
        <dbReference type="EMBL" id="KAJ5209956.1"/>
    </source>
</evidence>
<evidence type="ECO:0000256" key="4">
    <source>
        <dbReference type="SAM" id="Phobius"/>
    </source>
</evidence>
<accession>A0A9W9MYN1</accession>
<dbReference type="InterPro" id="IPR036188">
    <property type="entry name" value="FAD/NAD-bd_sf"/>
</dbReference>
<dbReference type="InterPro" id="IPR050493">
    <property type="entry name" value="FAD-dep_Monooxygenase_BioMet"/>
</dbReference>